<protein>
    <recommendedName>
        <fullName evidence="2">Activator of Hsp90 ATPase homologue 1/2-like C-terminal domain-containing protein</fullName>
    </recommendedName>
</protein>
<name>A0A178LWL9_MYCIR</name>
<reference evidence="3 4" key="1">
    <citation type="submission" date="2016-04" db="EMBL/GenBank/DDBJ databases">
        <title>Draft Genome Sequences of Staphylococcus capitis Strain H36, S. capitis Strain H65, S. cohnii Strain H62, S. hominis Strain H69, Mycobacterium iranicum Strain H39, Plantibacter sp. Strain H53, Pseudomonas oryzihabitans Strain H72, and Microbacterium sp. Strain H83, isolated from residential settings.</title>
        <authorList>
            <person name="Lymperopoulou D."/>
            <person name="Adams R.I."/>
            <person name="Lindow S."/>
            <person name="Coil D.A."/>
            <person name="Jospin G."/>
            <person name="Eisen J.A."/>
        </authorList>
    </citation>
    <scope>NUCLEOTIDE SEQUENCE [LARGE SCALE GENOMIC DNA]</scope>
    <source>
        <strain evidence="3 4">H39</strain>
    </source>
</reference>
<dbReference type="CDD" id="cd07814">
    <property type="entry name" value="SRPBCC_CalC_Aha1-like"/>
    <property type="match status" value="1"/>
</dbReference>
<dbReference type="OrthoDB" id="287565at2"/>
<gene>
    <name evidence="3" type="ORF">A4X20_19330</name>
</gene>
<evidence type="ECO:0000256" key="1">
    <source>
        <dbReference type="ARBA" id="ARBA00006817"/>
    </source>
</evidence>
<dbReference type="InterPro" id="IPR023393">
    <property type="entry name" value="START-like_dom_sf"/>
</dbReference>
<organism evidence="3 4">
    <name type="scientific">Mycolicibacterium iranicum</name>
    <name type="common">Mycobacterium iranicum</name>
    <dbReference type="NCBI Taxonomy" id="912594"/>
    <lineage>
        <taxon>Bacteria</taxon>
        <taxon>Bacillati</taxon>
        <taxon>Actinomycetota</taxon>
        <taxon>Actinomycetes</taxon>
        <taxon>Mycobacteriales</taxon>
        <taxon>Mycobacteriaceae</taxon>
        <taxon>Mycolicibacterium</taxon>
    </lineage>
</organism>
<dbReference type="Proteomes" id="UP000078396">
    <property type="component" value="Unassembled WGS sequence"/>
</dbReference>
<evidence type="ECO:0000313" key="3">
    <source>
        <dbReference type="EMBL" id="OAN38932.1"/>
    </source>
</evidence>
<dbReference type="AlphaFoldDB" id="A0A178LWL9"/>
<dbReference type="EMBL" id="LWCS01000020">
    <property type="protein sequence ID" value="OAN38932.1"/>
    <property type="molecule type" value="Genomic_DNA"/>
</dbReference>
<dbReference type="Gene3D" id="3.30.530.20">
    <property type="match status" value="1"/>
</dbReference>
<feature type="domain" description="Activator of Hsp90 ATPase homologue 1/2-like C-terminal" evidence="2">
    <location>
        <begin position="12"/>
        <end position="131"/>
    </location>
</feature>
<proteinExistence type="inferred from homology"/>
<evidence type="ECO:0000259" key="2">
    <source>
        <dbReference type="Pfam" id="PF08327"/>
    </source>
</evidence>
<dbReference type="InterPro" id="IPR013538">
    <property type="entry name" value="ASHA1/2-like_C"/>
</dbReference>
<comment type="caution">
    <text evidence="3">The sequence shown here is derived from an EMBL/GenBank/DDBJ whole genome shotgun (WGS) entry which is preliminary data.</text>
</comment>
<evidence type="ECO:0000313" key="4">
    <source>
        <dbReference type="Proteomes" id="UP000078396"/>
    </source>
</evidence>
<dbReference type="Pfam" id="PF08327">
    <property type="entry name" value="AHSA1"/>
    <property type="match status" value="1"/>
</dbReference>
<accession>A0A178LWL9</accession>
<sequence>MPEIHHEIKIAASQEQVYRALTTPDGIKGWHTPLVRGTGDVGTEWVFAFTDHPDFGWLVVASEEPTLVGWRCTKGPGDSAGTSVTFTLTPAGAGRTLVEHVHAGWPGTDGNFRKCNTTWGVLLHHLRDHVESGRIAPAFN</sequence>
<dbReference type="SUPFAM" id="SSF55961">
    <property type="entry name" value="Bet v1-like"/>
    <property type="match status" value="1"/>
</dbReference>
<comment type="similarity">
    <text evidence="1">Belongs to the AHA1 family.</text>
</comment>